<dbReference type="eggNOG" id="ENOG502SKVX">
    <property type="taxonomic scope" value="Eukaryota"/>
</dbReference>
<name>A0A0L0T8R3_ALLM3</name>
<dbReference type="AlphaFoldDB" id="A0A0L0T8R3"/>
<dbReference type="Gene3D" id="3.40.50.1110">
    <property type="entry name" value="SGNH hydrolase"/>
    <property type="match status" value="1"/>
</dbReference>
<evidence type="ECO:0000313" key="4">
    <source>
        <dbReference type="Proteomes" id="UP000054350"/>
    </source>
</evidence>
<dbReference type="Pfam" id="PF00657">
    <property type="entry name" value="Lipase_GDSL"/>
    <property type="match status" value="1"/>
</dbReference>
<dbReference type="CDD" id="cd01846">
    <property type="entry name" value="fatty_acyltransferase_like"/>
    <property type="match status" value="1"/>
</dbReference>
<keyword evidence="2" id="KW-0732">Signal</keyword>
<dbReference type="InterPro" id="IPR001087">
    <property type="entry name" value="GDSL"/>
</dbReference>
<keyword evidence="4" id="KW-1185">Reference proteome</keyword>
<dbReference type="OMA" id="CIFKLYH"/>
<evidence type="ECO:0008006" key="5">
    <source>
        <dbReference type="Google" id="ProtNLM"/>
    </source>
</evidence>
<protein>
    <recommendedName>
        <fullName evidence="5">SGNH hydrolase-type esterase domain-containing protein</fullName>
    </recommendedName>
</protein>
<comment type="similarity">
    <text evidence="1">Belongs to the 'GDSL' lipolytic enzyme family.</text>
</comment>
<reference evidence="3 4" key="1">
    <citation type="submission" date="2009-11" db="EMBL/GenBank/DDBJ databases">
        <title>Annotation of Allomyces macrogynus ATCC 38327.</title>
        <authorList>
            <consortium name="The Broad Institute Genome Sequencing Platform"/>
            <person name="Russ C."/>
            <person name="Cuomo C."/>
            <person name="Burger G."/>
            <person name="Gray M.W."/>
            <person name="Holland P.W.H."/>
            <person name="King N."/>
            <person name="Lang F.B.F."/>
            <person name="Roger A.J."/>
            <person name="Ruiz-Trillo I."/>
            <person name="Young S.K."/>
            <person name="Zeng Q."/>
            <person name="Gargeya S."/>
            <person name="Fitzgerald M."/>
            <person name="Haas B."/>
            <person name="Abouelleil A."/>
            <person name="Alvarado L."/>
            <person name="Arachchi H.M."/>
            <person name="Berlin A."/>
            <person name="Chapman S.B."/>
            <person name="Gearin G."/>
            <person name="Goldberg J."/>
            <person name="Griggs A."/>
            <person name="Gujja S."/>
            <person name="Hansen M."/>
            <person name="Heiman D."/>
            <person name="Howarth C."/>
            <person name="Larimer J."/>
            <person name="Lui A."/>
            <person name="MacDonald P.J.P."/>
            <person name="McCowen C."/>
            <person name="Montmayeur A."/>
            <person name="Murphy C."/>
            <person name="Neiman D."/>
            <person name="Pearson M."/>
            <person name="Priest M."/>
            <person name="Roberts A."/>
            <person name="Saif S."/>
            <person name="Shea T."/>
            <person name="Sisk P."/>
            <person name="Stolte C."/>
            <person name="Sykes S."/>
            <person name="Wortman J."/>
            <person name="Nusbaum C."/>
            <person name="Birren B."/>
        </authorList>
    </citation>
    <scope>NUCLEOTIDE SEQUENCE [LARGE SCALE GENOMIC DNA]</scope>
    <source>
        <strain evidence="3 4">ATCC 38327</strain>
    </source>
</reference>
<dbReference type="EMBL" id="GG745370">
    <property type="protein sequence ID" value="KNE71198.1"/>
    <property type="molecule type" value="Genomic_DNA"/>
</dbReference>
<dbReference type="STRING" id="578462.A0A0L0T8R3"/>
<dbReference type="SUPFAM" id="SSF52266">
    <property type="entry name" value="SGNH hydrolase"/>
    <property type="match status" value="1"/>
</dbReference>
<proteinExistence type="inferred from homology"/>
<dbReference type="InterPro" id="IPR036514">
    <property type="entry name" value="SGNH_hydro_sf"/>
</dbReference>
<evidence type="ECO:0000256" key="2">
    <source>
        <dbReference type="SAM" id="SignalP"/>
    </source>
</evidence>
<evidence type="ECO:0000256" key="1">
    <source>
        <dbReference type="ARBA" id="ARBA00008668"/>
    </source>
</evidence>
<evidence type="ECO:0000313" key="3">
    <source>
        <dbReference type="EMBL" id="KNE71198.1"/>
    </source>
</evidence>
<dbReference type="PANTHER" id="PTHR22835">
    <property type="entry name" value="ZINC FINGER FYVE DOMAIN CONTAINING PROTEIN"/>
    <property type="match status" value="1"/>
</dbReference>
<gene>
    <name evidence="3" type="ORF">AMAG_15856</name>
</gene>
<dbReference type="OrthoDB" id="1600564at2759"/>
<feature type="chain" id="PRO_5005548624" description="SGNH hydrolase-type esterase domain-containing protein" evidence="2">
    <location>
        <begin position="33"/>
        <end position="334"/>
    </location>
</feature>
<organism evidence="3 4">
    <name type="scientific">Allomyces macrogynus (strain ATCC 38327)</name>
    <name type="common">Allomyces javanicus var. macrogynus</name>
    <dbReference type="NCBI Taxonomy" id="578462"/>
    <lineage>
        <taxon>Eukaryota</taxon>
        <taxon>Fungi</taxon>
        <taxon>Fungi incertae sedis</taxon>
        <taxon>Blastocladiomycota</taxon>
        <taxon>Blastocladiomycetes</taxon>
        <taxon>Blastocladiales</taxon>
        <taxon>Blastocladiaceae</taxon>
        <taxon>Allomyces</taxon>
    </lineage>
</organism>
<accession>A0A0L0T8R3</accession>
<dbReference type="Proteomes" id="UP000054350">
    <property type="component" value="Unassembled WGS sequence"/>
</dbReference>
<sequence>MNTLAMAPKTTLLLVAAVLSTILLATTPAAIATPVVLHHAEHEQTATTADRPFDRVIAFGDSLTDTSNVWELSQHTWPLPPPLYDNGRFSNGPMWIEYFTRAVVSESASVLRNYAYGSATTDNALVPGYTGLKGELLVPDLNDQLRTFKQELEQGALAVQGRTLYIVWFGGNDIIFSKTQVPLNTVVSNLIRAVQTIDALHTAVTGTPAPRILVFGMRNLGEAPFLAPYPAAVHEAFQTASENFNAILSKRVQEYDAGQGRVTFVPTAQIMPAILASPATYGFPSGTQGTSCLSAEFEMCKDPEMHVYWDTFHPATGTHRAIAQEAAKAVGVEM</sequence>
<dbReference type="PANTHER" id="PTHR22835:SF659">
    <property type="entry name" value="GDSL LIPASE_ACYLHYDROLASE, PUTATIVE (AFU_ORTHOLOGUE AFUA_2G00510)-RELATED"/>
    <property type="match status" value="1"/>
</dbReference>
<dbReference type="GO" id="GO:0016788">
    <property type="term" value="F:hydrolase activity, acting on ester bonds"/>
    <property type="evidence" value="ECO:0007669"/>
    <property type="project" value="InterPro"/>
</dbReference>
<dbReference type="VEuPathDB" id="FungiDB:AMAG_15856"/>
<feature type="signal peptide" evidence="2">
    <location>
        <begin position="1"/>
        <end position="32"/>
    </location>
</feature>
<reference evidence="4" key="2">
    <citation type="submission" date="2009-11" db="EMBL/GenBank/DDBJ databases">
        <title>The Genome Sequence of Allomyces macrogynus strain ATCC 38327.</title>
        <authorList>
            <consortium name="The Broad Institute Genome Sequencing Platform"/>
            <person name="Russ C."/>
            <person name="Cuomo C."/>
            <person name="Shea T."/>
            <person name="Young S.K."/>
            <person name="Zeng Q."/>
            <person name="Koehrsen M."/>
            <person name="Haas B."/>
            <person name="Borodovsky M."/>
            <person name="Guigo R."/>
            <person name="Alvarado L."/>
            <person name="Berlin A."/>
            <person name="Borenstein D."/>
            <person name="Chen Z."/>
            <person name="Engels R."/>
            <person name="Freedman E."/>
            <person name="Gellesch M."/>
            <person name="Goldberg J."/>
            <person name="Griggs A."/>
            <person name="Gujja S."/>
            <person name="Heiman D."/>
            <person name="Hepburn T."/>
            <person name="Howarth C."/>
            <person name="Jen D."/>
            <person name="Larson L."/>
            <person name="Lewis B."/>
            <person name="Mehta T."/>
            <person name="Park D."/>
            <person name="Pearson M."/>
            <person name="Roberts A."/>
            <person name="Saif S."/>
            <person name="Shenoy N."/>
            <person name="Sisk P."/>
            <person name="Stolte C."/>
            <person name="Sykes S."/>
            <person name="Walk T."/>
            <person name="White J."/>
            <person name="Yandava C."/>
            <person name="Burger G."/>
            <person name="Gray M.W."/>
            <person name="Holland P.W.H."/>
            <person name="King N."/>
            <person name="Lang F.B.F."/>
            <person name="Roger A.J."/>
            <person name="Ruiz-Trillo I."/>
            <person name="Lander E."/>
            <person name="Nusbaum C."/>
        </authorList>
    </citation>
    <scope>NUCLEOTIDE SEQUENCE [LARGE SCALE GENOMIC DNA]</scope>
    <source>
        <strain evidence="4">ATCC 38327</strain>
    </source>
</reference>